<dbReference type="InterPro" id="IPR004099">
    <property type="entry name" value="Pyr_nucl-diS_OxRdtase_dimer"/>
</dbReference>
<dbReference type="EMBL" id="JARYMX010000003">
    <property type="protein sequence ID" value="KAJ9559363.1"/>
    <property type="molecule type" value="Genomic_DNA"/>
</dbReference>
<sequence>MCSNAGELIHEASLALNYDASSEDIARTCHAHPTLKHKLIQHLEMRSWIKNPLLTSLPLLIFLLSNTFTFADLINQVCQQAIDPSLCSNSLYSDSRSTNANLTILGRISIKNAQKSAKVAKKLIHKSGNYTECMSLYDDAIFNLKKCNKAFKLHDYGQLSTLVSGAMTDASMCDGSLGRGVQGPPQLKFASIRLQALCNIRCSSSERLGASDSIHWSQVLTMGVALLRYPDFGPPSVGSGPGNGMPVYGHAGSAIGRA</sequence>
<evidence type="ECO:0000256" key="3">
    <source>
        <dbReference type="ARBA" id="ARBA00038471"/>
    </source>
</evidence>
<dbReference type="PANTHER" id="PTHR36710:SF18">
    <property type="entry name" value="PECTINESTERASE INHIBITOR 5-RELATED"/>
    <property type="match status" value="1"/>
</dbReference>
<comment type="similarity">
    <text evidence="3">Belongs to the PMEI family.</text>
</comment>
<proteinExistence type="inferred from homology"/>
<dbReference type="InterPro" id="IPR006501">
    <property type="entry name" value="Pectinesterase_inhib_dom"/>
</dbReference>
<evidence type="ECO:0000256" key="1">
    <source>
        <dbReference type="ARBA" id="ARBA00022729"/>
    </source>
</evidence>
<comment type="caution">
    <text evidence="5">The sequence shown here is derived from an EMBL/GenBank/DDBJ whole genome shotgun (WGS) entry which is preliminary data.</text>
</comment>
<dbReference type="Gene3D" id="3.30.390.30">
    <property type="match status" value="1"/>
</dbReference>
<evidence type="ECO:0000313" key="5">
    <source>
        <dbReference type="EMBL" id="KAJ9559363.1"/>
    </source>
</evidence>
<protein>
    <recommendedName>
        <fullName evidence="4">Pectinesterase inhibitor domain-containing protein</fullName>
    </recommendedName>
</protein>
<dbReference type="SMART" id="SM00856">
    <property type="entry name" value="PMEI"/>
    <property type="match status" value="1"/>
</dbReference>
<dbReference type="SUPFAM" id="SSF101148">
    <property type="entry name" value="Plant invertase/pectin methylesterase inhibitor"/>
    <property type="match status" value="1"/>
</dbReference>
<dbReference type="InterPro" id="IPR052421">
    <property type="entry name" value="PCW_Enzyme_Inhibitor"/>
</dbReference>
<dbReference type="Gene3D" id="1.20.140.40">
    <property type="entry name" value="Invertase/pectin methylesterase inhibitor family protein"/>
    <property type="match status" value="1"/>
</dbReference>
<dbReference type="CDD" id="cd15797">
    <property type="entry name" value="PMEI"/>
    <property type="match status" value="1"/>
</dbReference>
<evidence type="ECO:0000259" key="4">
    <source>
        <dbReference type="SMART" id="SM00856"/>
    </source>
</evidence>
<dbReference type="AlphaFoldDB" id="A0AA38TE93"/>
<reference evidence="5" key="1">
    <citation type="submission" date="2023-03" db="EMBL/GenBank/DDBJ databases">
        <title>Chromosome-scale reference genome and RAD-based genetic map of yellow starthistle (Centaurea solstitialis) reveal putative structural variation and QTLs associated with invader traits.</title>
        <authorList>
            <person name="Reatini B."/>
            <person name="Cang F.A."/>
            <person name="Jiang Q."/>
            <person name="Mckibben M.T.W."/>
            <person name="Barker M.S."/>
            <person name="Rieseberg L.H."/>
            <person name="Dlugosch K.M."/>
        </authorList>
    </citation>
    <scope>NUCLEOTIDE SEQUENCE</scope>
    <source>
        <strain evidence="5">CAN-66</strain>
        <tissue evidence="5">Leaf</tissue>
    </source>
</reference>
<keyword evidence="2" id="KW-1015">Disulfide bond</keyword>
<dbReference type="InterPro" id="IPR035513">
    <property type="entry name" value="Invertase/methylesterase_inhib"/>
</dbReference>
<dbReference type="Pfam" id="PF02852">
    <property type="entry name" value="Pyr_redox_dim"/>
    <property type="match status" value="1"/>
</dbReference>
<dbReference type="Proteomes" id="UP001172457">
    <property type="component" value="Chromosome 3"/>
</dbReference>
<feature type="domain" description="Pectinesterase inhibitor" evidence="4">
    <location>
        <begin position="69"/>
        <end position="204"/>
    </location>
</feature>
<dbReference type="InterPro" id="IPR016156">
    <property type="entry name" value="FAD/NAD-linked_Rdtase_dimer_sf"/>
</dbReference>
<keyword evidence="1" id="KW-0732">Signal</keyword>
<dbReference type="GO" id="GO:0046910">
    <property type="term" value="F:pectinesterase inhibitor activity"/>
    <property type="evidence" value="ECO:0007669"/>
    <property type="project" value="InterPro"/>
</dbReference>
<dbReference type="InterPro" id="IPR034086">
    <property type="entry name" value="PMEI_plant"/>
</dbReference>
<dbReference type="PANTHER" id="PTHR36710">
    <property type="entry name" value="PECTINESTERASE INHIBITOR-LIKE"/>
    <property type="match status" value="1"/>
</dbReference>
<name>A0AA38TE93_9ASTR</name>
<evidence type="ECO:0000256" key="2">
    <source>
        <dbReference type="ARBA" id="ARBA00023157"/>
    </source>
</evidence>
<keyword evidence="6" id="KW-1185">Reference proteome</keyword>
<organism evidence="5 6">
    <name type="scientific">Centaurea solstitialis</name>
    <name type="common">yellow star-thistle</name>
    <dbReference type="NCBI Taxonomy" id="347529"/>
    <lineage>
        <taxon>Eukaryota</taxon>
        <taxon>Viridiplantae</taxon>
        <taxon>Streptophyta</taxon>
        <taxon>Embryophyta</taxon>
        <taxon>Tracheophyta</taxon>
        <taxon>Spermatophyta</taxon>
        <taxon>Magnoliopsida</taxon>
        <taxon>eudicotyledons</taxon>
        <taxon>Gunneridae</taxon>
        <taxon>Pentapetalae</taxon>
        <taxon>asterids</taxon>
        <taxon>campanulids</taxon>
        <taxon>Asterales</taxon>
        <taxon>Asteraceae</taxon>
        <taxon>Carduoideae</taxon>
        <taxon>Cardueae</taxon>
        <taxon>Centaureinae</taxon>
        <taxon>Centaurea</taxon>
    </lineage>
</organism>
<dbReference type="SUPFAM" id="SSF55424">
    <property type="entry name" value="FAD/NAD-linked reductases, dimerisation (C-terminal) domain"/>
    <property type="match status" value="1"/>
</dbReference>
<evidence type="ECO:0000313" key="6">
    <source>
        <dbReference type="Proteomes" id="UP001172457"/>
    </source>
</evidence>
<gene>
    <name evidence="5" type="ORF">OSB04_013977</name>
</gene>
<dbReference type="NCBIfam" id="TIGR01614">
    <property type="entry name" value="PME_inhib"/>
    <property type="match status" value="1"/>
</dbReference>
<dbReference type="Pfam" id="PF04043">
    <property type="entry name" value="PMEI"/>
    <property type="match status" value="1"/>
</dbReference>
<accession>A0AA38TE93</accession>